<evidence type="ECO:0000313" key="6">
    <source>
        <dbReference type="Proteomes" id="UP000237000"/>
    </source>
</evidence>
<keyword evidence="5" id="KW-0418">Kinase</keyword>
<evidence type="ECO:0000256" key="2">
    <source>
        <dbReference type="ARBA" id="ARBA00022737"/>
    </source>
</evidence>
<protein>
    <submittedName>
        <fullName evidence="5">Tyrosine-protein kinase</fullName>
    </submittedName>
</protein>
<evidence type="ECO:0000256" key="3">
    <source>
        <dbReference type="ARBA" id="ARBA00023180"/>
    </source>
</evidence>
<accession>A0A2P5F7Z0</accession>
<dbReference type="GO" id="GO:0005524">
    <property type="term" value="F:ATP binding"/>
    <property type="evidence" value="ECO:0007669"/>
    <property type="project" value="InterPro"/>
</dbReference>
<organism evidence="5 6">
    <name type="scientific">Trema orientale</name>
    <name type="common">Charcoal tree</name>
    <name type="synonym">Celtis orientalis</name>
    <dbReference type="NCBI Taxonomy" id="63057"/>
    <lineage>
        <taxon>Eukaryota</taxon>
        <taxon>Viridiplantae</taxon>
        <taxon>Streptophyta</taxon>
        <taxon>Embryophyta</taxon>
        <taxon>Tracheophyta</taxon>
        <taxon>Spermatophyta</taxon>
        <taxon>Magnoliopsida</taxon>
        <taxon>eudicotyledons</taxon>
        <taxon>Gunneridae</taxon>
        <taxon>Pentapetalae</taxon>
        <taxon>rosids</taxon>
        <taxon>fabids</taxon>
        <taxon>Rosales</taxon>
        <taxon>Cannabaceae</taxon>
        <taxon>Trema</taxon>
    </lineage>
</organism>
<gene>
    <name evidence="5" type="ORF">TorRG33x02_103050</name>
</gene>
<dbReference type="SUPFAM" id="SSF56112">
    <property type="entry name" value="Protein kinase-like (PK-like)"/>
    <property type="match status" value="1"/>
</dbReference>
<comment type="caution">
    <text evidence="5">The sequence shown here is derived from an EMBL/GenBank/DDBJ whole genome shotgun (WGS) entry which is preliminary data.</text>
</comment>
<keyword evidence="6" id="KW-1185">Reference proteome</keyword>
<dbReference type="Pfam" id="PF07714">
    <property type="entry name" value="PK_Tyr_Ser-Thr"/>
    <property type="match status" value="1"/>
</dbReference>
<reference evidence="6" key="1">
    <citation type="submission" date="2016-06" db="EMBL/GenBank/DDBJ databases">
        <title>Parallel loss of symbiosis genes in relatives of nitrogen-fixing non-legume Parasponia.</title>
        <authorList>
            <person name="Van Velzen R."/>
            <person name="Holmer R."/>
            <person name="Bu F."/>
            <person name="Rutten L."/>
            <person name="Van Zeijl A."/>
            <person name="Liu W."/>
            <person name="Santuari L."/>
            <person name="Cao Q."/>
            <person name="Sharma T."/>
            <person name="Shen D."/>
            <person name="Roswanjaya Y."/>
            <person name="Wardhani T."/>
            <person name="Kalhor M.S."/>
            <person name="Jansen J."/>
            <person name="Van den Hoogen J."/>
            <person name="Gungor B."/>
            <person name="Hartog M."/>
            <person name="Hontelez J."/>
            <person name="Verver J."/>
            <person name="Yang W.-C."/>
            <person name="Schijlen E."/>
            <person name="Repin R."/>
            <person name="Schilthuizen M."/>
            <person name="Schranz E."/>
            <person name="Heidstra R."/>
            <person name="Miyata K."/>
            <person name="Fedorova E."/>
            <person name="Kohlen W."/>
            <person name="Bisseling T."/>
            <person name="Smit S."/>
            <person name="Geurts R."/>
        </authorList>
    </citation>
    <scope>NUCLEOTIDE SEQUENCE [LARGE SCALE GENOMIC DNA]</scope>
    <source>
        <strain evidence="6">cv. RG33-2</strain>
    </source>
</reference>
<dbReference type="InterPro" id="IPR000719">
    <property type="entry name" value="Prot_kinase_dom"/>
</dbReference>
<dbReference type="OrthoDB" id="5857966at2759"/>
<dbReference type="GO" id="GO:0033612">
    <property type="term" value="F:receptor serine/threonine kinase binding"/>
    <property type="evidence" value="ECO:0007669"/>
    <property type="project" value="TreeGrafter"/>
</dbReference>
<sequence>MSDGSDVAIKCLAGRTGRRDNGFLAEFETPRQIRHRYIVKLLGYVTDRETNLLMYEYMANGSLGELLHRSNGRHL</sequence>
<dbReference type="EMBL" id="JXTC01000055">
    <property type="protein sequence ID" value="PON93915.1"/>
    <property type="molecule type" value="Genomic_DNA"/>
</dbReference>
<evidence type="ECO:0000259" key="4">
    <source>
        <dbReference type="PROSITE" id="PS50011"/>
    </source>
</evidence>
<dbReference type="GO" id="GO:0004672">
    <property type="term" value="F:protein kinase activity"/>
    <property type="evidence" value="ECO:0007669"/>
    <property type="project" value="InterPro"/>
</dbReference>
<evidence type="ECO:0000256" key="1">
    <source>
        <dbReference type="ARBA" id="ARBA00022614"/>
    </source>
</evidence>
<dbReference type="PANTHER" id="PTHR48056">
    <property type="entry name" value="LRR RECEPTOR-LIKE SERINE/THREONINE-PROTEIN KINASE-RELATED"/>
    <property type="match status" value="1"/>
</dbReference>
<keyword evidence="3" id="KW-0325">Glycoprotein</keyword>
<dbReference type="AlphaFoldDB" id="A0A2P5F7Z0"/>
<dbReference type="InterPro" id="IPR050647">
    <property type="entry name" value="Plant_LRR-RLKs"/>
</dbReference>
<keyword evidence="2" id="KW-0677">Repeat</keyword>
<dbReference type="PANTHER" id="PTHR48056:SF44">
    <property type="entry name" value="RECEPTOR PROTEIN KINASE CLAVATA1"/>
    <property type="match status" value="1"/>
</dbReference>
<name>A0A2P5F7Z0_TREOI</name>
<dbReference type="InterPro" id="IPR001245">
    <property type="entry name" value="Ser-Thr/Tyr_kinase_cat_dom"/>
</dbReference>
<evidence type="ECO:0000313" key="5">
    <source>
        <dbReference type="EMBL" id="PON93915.1"/>
    </source>
</evidence>
<keyword evidence="1" id="KW-0433">Leucine-rich repeat</keyword>
<dbReference type="STRING" id="63057.A0A2P5F7Z0"/>
<keyword evidence="5" id="KW-0808">Transferase</keyword>
<dbReference type="PROSITE" id="PS50011">
    <property type="entry name" value="PROTEIN_KINASE_DOM"/>
    <property type="match status" value="1"/>
</dbReference>
<dbReference type="InterPro" id="IPR011009">
    <property type="entry name" value="Kinase-like_dom_sf"/>
</dbReference>
<feature type="domain" description="Protein kinase" evidence="4">
    <location>
        <begin position="1"/>
        <end position="75"/>
    </location>
</feature>
<dbReference type="Gene3D" id="1.10.510.10">
    <property type="entry name" value="Transferase(Phosphotransferase) domain 1"/>
    <property type="match status" value="1"/>
</dbReference>
<dbReference type="InParanoid" id="A0A2P5F7Z0"/>
<dbReference type="Proteomes" id="UP000237000">
    <property type="component" value="Unassembled WGS sequence"/>
</dbReference>
<proteinExistence type="predicted"/>